<name>A0ABV1MML7_9BACI</name>
<evidence type="ECO:0000313" key="2">
    <source>
        <dbReference type="EMBL" id="MEQ6353756.1"/>
    </source>
</evidence>
<reference evidence="2 3" key="1">
    <citation type="submission" date="2024-06" db="EMBL/GenBank/DDBJ databases">
        <title>Lysinibacillus zambalefons sp. nov., a Novel Firmicute Isolated from the Poon Bato Zambales Hyperalkaline Spring.</title>
        <authorList>
            <person name="Aja J.A."/>
            <person name="Lazaro J.E.H."/>
            <person name="Llorin L.D."/>
            <person name="Lim K.R."/>
            <person name="Teodosio J."/>
            <person name="Dalisay D.S."/>
        </authorList>
    </citation>
    <scope>NUCLEOTIDE SEQUENCE [LARGE SCALE GENOMIC DNA]</scope>
    <source>
        <strain evidence="2 3">M3</strain>
    </source>
</reference>
<dbReference type="Pfam" id="PF13349">
    <property type="entry name" value="DUF4097"/>
    <property type="match status" value="1"/>
</dbReference>
<keyword evidence="3" id="KW-1185">Reference proteome</keyword>
<dbReference type="EMBL" id="JBEGDG010000002">
    <property type="protein sequence ID" value="MEQ6353756.1"/>
    <property type="molecule type" value="Genomic_DNA"/>
</dbReference>
<evidence type="ECO:0000313" key="3">
    <source>
        <dbReference type="Proteomes" id="UP001478862"/>
    </source>
</evidence>
<evidence type="ECO:0000259" key="1">
    <source>
        <dbReference type="Pfam" id="PF13349"/>
    </source>
</evidence>
<comment type="caution">
    <text evidence="2">The sequence shown here is derived from an EMBL/GenBank/DDBJ whole genome shotgun (WGS) entry which is preliminary data.</text>
</comment>
<sequence>MIKQTTIRFFIVLIMLAGCSSREENVVVNKESVENIEEIMINFASTDVVFSPSETNEIEANLTVNDDGPGAIVEKSSKQLSIKLDTDITRLFNLSKKPTLEVKVPKQFKGKLILDGSSGNVTGKELIQNNIEIRSSSGNVKLHFIELNNDVKITTTSGKVSVDFDEEQPNLQLDINTNSGRQSIDLALNSSSKTKKGLQGISGNGDHKMQIVTKSGNIVLN</sequence>
<protein>
    <submittedName>
        <fullName evidence="2">DUF4097 family beta strand repeat-containing protein</fullName>
    </submittedName>
</protein>
<accession>A0ABV1MML7</accession>
<gene>
    <name evidence="2" type="ORF">ABNX05_03945</name>
</gene>
<feature type="domain" description="DUF4097" evidence="1">
    <location>
        <begin position="131"/>
        <end position="220"/>
    </location>
</feature>
<organism evidence="2 3">
    <name type="scientific">Lysinibacillus zambalensis</name>
    <dbReference type="NCBI Taxonomy" id="3160866"/>
    <lineage>
        <taxon>Bacteria</taxon>
        <taxon>Bacillati</taxon>
        <taxon>Bacillota</taxon>
        <taxon>Bacilli</taxon>
        <taxon>Bacillales</taxon>
        <taxon>Bacillaceae</taxon>
        <taxon>Lysinibacillus</taxon>
    </lineage>
</organism>
<dbReference type="PROSITE" id="PS51257">
    <property type="entry name" value="PROKAR_LIPOPROTEIN"/>
    <property type="match status" value="1"/>
</dbReference>
<dbReference type="RefSeq" id="WP_349658522.1">
    <property type="nucleotide sequence ID" value="NZ_JBEGDG010000002.1"/>
</dbReference>
<dbReference type="Proteomes" id="UP001478862">
    <property type="component" value="Unassembled WGS sequence"/>
</dbReference>
<proteinExistence type="predicted"/>
<dbReference type="InterPro" id="IPR025164">
    <property type="entry name" value="Toastrack_DUF4097"/>
</dbReference>